<feature type="compositionally biased region" description="Acidic residues" evidence="1">
    <location>
        <begin position="283"/>
        <end position="296"/>
    </location>
</feature>
<dbReference type="RefSeq" id="WP_048707107.1">
    <property type="nucleotide sequence ID" value="NZ_CP116394.1"/>
</dbReference>
<feature type="compositionally biased region" description="Polar residues" evidence="1">
    <location>
        <begin position="173"/>
        <end position="190"/>
    </location>
</feature>
<dbReference type="KEGG" id="wne:PIG85_04065"/>
<evidence type="ECO:0000256" key="1">
    <source>
        <dbReference type="SAM" id="MobiDB-lite"/>
    </source>
</evidence>
<sequence length="296" mass="31850">MSESSVALAVYREPISARMEYAKALAASQLLPAAYVRQPQNVLVAMEAGAALGLPPIQALTSINVIKGKPAMSADLMAALIRKAGHKLRVESDDQHCTATVIRADDPDAPMSVTWDEAKARRAGLWGNKGPWSQYPAAMLRARAISEVARMAANDALMGVIYTEEELADSTPVAVSSEQVPPSAQPQTQDVPEPEPPVWNGDSRELMQDQIVKAAQFLDLTAAQLQGTIAYATKRGRCEYAVGTTPLEGLSNEQLAVVRAYLVQRLNELQGEKSAGEPAPEGEVLDVEVFEEGEEK</sequence>
<gene>
    <name evidence="2" type="ORF">PIG85_04065</name>
</gene>
<feature type="region of interest" description="Disordered" evidence="1">
    <location>
        <begin position="172"/>
        <end position="196"/>
    </location>
</feature>
<evidence type="ECO:0000313" key="3">
    <source>
        <dbReference type="Proteomes" id="UP001211044"/>
    </source>
</evidence>
<reference evidence="2" key="1">
    <citation type="submission" date="2023-01" db="EMBL/GenBank/DDBJ databases">
        <title>Comparative Genomic Analysis of the Clinically-Derived Winkia Strain NY0527 Provides Evidence into the Taxonomic Reassignment of Winkia neuii and Characterizes Their Virulence Traits.</title>
        <authorList>
            <person name="Cai X."/>
            <person name="Peng Y."/>
            <person name="Li M."/>
            <person name="Qiu Y."/>
            <person name="Wang Y."/>
            <person name="Xu L."/>
            <person name="Hou Q."/>
        </authorList>
    </citation>
    <scope>NUCLEOTIDE SEQUENCE</scope>
    <source>
        <strain evidence="2">NY0527</strain>
    </source>
</reference>
<proteinExistence type="predicted"/>
<protein>
    <recommendedName>
        <fullName evidence="4">Recombinase RecT</fullName>
    </recommendedName>
</protein>
<evidence type="ECO:0008006" key="4">
    <source>
        <dbReference type="Google" id="ProtNLM"/>
    </source>
</evidence>
<accession>A0AB38XR63</accession>
<dbReference type="EMBL" id="CP116394">
    <property type="protein sequence ID" value="WCE46832.1"/>
    <property type="molecule type" value="Genomic_DNA"/>
</dbReference>
<organism evidence="2 3">
    <name type="scientific">Winkia neuii subsp. anitrata</name>
    <dbReference type="NCBI Taxonomy" id="29318"/>
    <lineage>
        <taxon>Bacteria</taxon>
        <taxon>Bacillati</taxon>
        <taxon>Actinomycetota</taxon>
        <taxon>Actinomycetes</taxon>
        <taxon>Actinomycetales</taxon>
        <taxon>Actinomycetaceae</taxon>
        <taxon>Winkia</taxon>
    </lineage>
</organism>
<dbReference type="Proteomes" id="UP001211044">
    <property type="component" value="Chromosome"/>
</dbReference>
<evidence type="ECO:0000313" key="2">
    <source>
        <dbReference type="EMBL" id="WCE46832.1"/>
    </source>
</evidence>
<dbReference type="AlphaFoldDB" id="A0AB38XR63"/>
<name>A0AB38XR63_9ACTO</name>
<feature type="region of interest" description="Disordered" evidence="1">
    <location>
        <begin position="271"/>
        <end position="296"/>
    </location>
</feature>